<proteinExistence type="predicted"/>
<accession>A0A928Z1J9</accession>
<name>A0A928Z1J9_9CYAN</name>
<feature type="transmembrane region" description="Helical" evidence="1">
    <location>
        <begin position="41"/>
        <end position="62"/>
    </location>
</feature>
<reference evidence="2" key="1">
    <citation type="submission" date="2020-10" db="EMBL/GenBank/DDBJ databases">
        <authorList>
            <person name="Castelo-Branco R."/>
            <person name="Eusebio N."/>
            <person name="Adriana R."/>
            <person name="Vieira A."/>
            <person name="Brugerolle De Fraissinette N."/>
            <person name="Rezende De Castro R."/>
            <person name="Schneider M.P."/>
            <person name="Vasconcelos V."/>
            <person name="Leao P.N."/>
        </authorList>
    </citation>
    <scope>NUCLEOTIDE SEQUENCE</scope>
    <source>
        <strain evidence="2">LEGE 11480</strain>
    </source>
</reference>
<dbReference type="EMBL" id="JADEXQ010000005">
    <property type="protein sequence ID" value="MBE9028579.1"/>
    <property type="molecule type" value="Genomic_DNA"/>
</dbReference>
<evidence type="ECO:0000256" key="1">
    <source>
        <dbReference type="SAM" id="Phobius"/>
    </source>
</evidence>
<keyword evidence="3" id="KW-1185">Reference proteome</keyword>
<dbReference type="AlphaFoldDB" id="A0A928Z1J9"/>
<evidence type="ECO:0000313" key="2">
    <source>
        <dbReference type="EMBL" id="MBE9028579.1"/>
    </source>
</evidence>
<organism evidence="2 3">
    <name type="scientific">Romeriopsis navalis LEGE 11480</name>
    <dbReference type="NCBI Taxonomy" id="2777977"/>
    <lineage>
        <taxon>Bacteria</taxon>
        <taxon>Bacillati</taxon>
        <taxon>Cyanobacteriota</taxon>
        <taxon>Cyanophyceae</taxon>
        <taxon>Leptolyngbyales</taxon>
        <taxon>Leptolyngbyaceae</taxon>
        <taxon>Romeriopsis</taxon>
        <taxon>Romeriopsis navalis</taxon>
    </lineage>
</organism>
<feature type="transmembrane region" description="Helical" evidence="1">
    <location>
        <begin position="83"/>
        <end position="106"/>
    </location>
</feature>
<keyword evidence="1" id="KW-1133">Transmembrane helix</keyword>
<feature type="transmembrane region" description="Helical" evidence="1">
    <location>
        <begin position="118"/>
        <end position="137"/>
    </location>
</feature>
<gene>
    <name evidence="2" type="ORF">IQ266_02255</name>
</gene>
<comment type="caution">
    <text evidence="2">The sequence shown here is derived from an EMBL/GenBank/DDBJ whole genome shotgun (WGS) entry which is preliminary data.</text>
</comment>
<keyword evidence="1" id="KW-0472">Membrane</keyword>
<dbReference type="Proteomes" id="UP000625316">
    <property type="component" value="Unassembled WGS sequence"/>
</dbReference>
<protein>
    <submittedName>
        <fullName evidence="2">Uncharacterized protein</fullName>
    </submittedName>
</protein>
<keyword evidence="1" id="KW-0812">Transmembrane</keyword>
<sequence>MSQELIKHLVLIILVIAALSLSAWAGILTQQHWEWLDTNRIAGLAILEVLFTAVSALGAIAVTNHQWDTETPAGLARIYLITFGKMVAVFAGVGILLLLAGWALVFLRSSIGWLFDRYPWLMIGGLAGGFLIVYWIADRRSKS</sequence>
<dbReference type="RefSeq" id="WP_264323404.1">
    <property type="nucleotide sequence ID" value="NZ_JADEXQ010000005.1"/>
</dbReference>
<evidence type="ECO:0000313" key="3">
    <source>
        <dbReference type="Proteomes" id="UP000625316"/>
    </source>
</evidence>